<name>A0A1S1V5D9_9FIRM</name>
<dbReference type="EMBL" id="MKIE01000007">
    <property type="protein sequence ID" value="OHW61778.1"/>
    <property type="molecule type" value="Genomic_DNA"/>
</dbReference>
<organism evidence="1 2">
    <name type="scientific">Andreesenia angusta</name>
    <dbReference type="NCBI Taxonomy" id="39480"/>
    <lineage>
        <taxon>Bacteria</taxon>
        <taxon>Bacillati</taxon>
        <taxon>Bacillota</taxon>
        <taxon>Tissierellia</taxon>
        <taxon>Tissierellales</taxon>
        <taxon>Gottschalkiaceae</taxon>
        <taxon>Andreesenia</taxon>
    </lineage>
</organism>
<accession>A0A1S1V5D9</accession>
<reference evidence="1 2" key="1">
    <citation type="submission" date="2016-09" db="EMBL/GenBank/DDBJ databases">
        <title>Genome sequence of Eubacterium angustum.</title>
        <authorList>
            <person name="Poehlein A."/>
            <person name="Daniel R."/>
        </authorList>
    </citation>
    <scope>NUCLEOTIDE SEQUENCE [LARGE SCALE GENOMIC DNA]</scope>
    <source>
        <strain evidence="1 2">DSM 1989</strain>
    </source>
</reference>
<proteinExistence type="predicted"/>
<evidence type="ECO:0000313" key="2">
    <source>
        <dbReference type="Proteomes" id="UP000180254"/>
    </source>
</evidence>
<dbReference type="AlphaFoldDB" id="A0A1S1V5D9"/>
<sequence length="31" mass="3582">MKINITDEARSVLENRRVKDISIYTEMPVGC</sequence>
<keyword evidence="2" id="KW-1185">Reference proteome</keyword>
<gene>
    <name evidence="1" type="ORF">EUAN_17810</name>
</gene>
<dbReference type="Proteomes" id="UP000180254">
    <property type="component" value="Unassembled WGS sequence"/>
</dbReference>
<dbReference type="STRING" id="39480.EUAN_17810"/>
<evidence type="ECO:0000313" key="1">
    <source>
        <dbReference type="EMBL" id="OHW61778.1"/>
    </source>
</evidence>
<protein>
    <submittedName>
        <fullName evidence="1">Uncharacterized protein</fullName>
    </submittedName>
</protein>
<comment type="caution">
    <text evidence="1">The sequence shown here is derived from an EMBL/GenBank/DDBJ whole genome shotgun (WGS) entry which is preliminary data.</text>
</comment>